<sequence>MASSSSSSGNPDSSGTRHLDENLLALTQTLERGRDTDHYDPTQDKEVRRKLRQEYRQLIQNTEEHRKEYSNVKDHGLEDTLSQANLLFTSVKNTQEGALDSKLLVLSAEITTQRARNLRLDNQHFNVDEFVSKVKTFCVQDRSSRGDWDWAKLGRHAAKYHAGCKSIDFLLGPLSVEKKVRKQVRQARLTKNKEDLVQPSKLKEDDVQQQTNETSANVNDIYRILDAQGPTNYFKFITNPESFSQTVENMFYVSFLIRNSVAEIDDASGQPILSTRAHPSMEELVGGLNKKQIIMSLSIPLWKDIIETYGIQAPIIPTREKQATMAAGKWY</sequence>
<evidence type="ECO:0000256" key="7">
    <source>
        <dbReference type="RuleBase" id="RU365071"/>
    </source>
</evidence>
<evidence type="ECO:0000259" key="8">
    <source>
        <dbReference type="Pfam" id="PF08743"/>
    </source>
</evidence>
<name>A0A168SP80_ABSGL</name>
<dbReference type="STRING" id="4829.A0A168SP80"/>
<feature type="domain" description="Nse4/EID protein Nse3/MAGE-binding" evidence="9">
    <location>
        <begin position="100"/>
        <end position="145"/>
    </location>
</feature>
<dbReference type="GO" id="GO:0030915">
    <property type="term" value="C:Smc5-Smc6 complex"/>
    <property type="evidence" value="ECO:0007669"/>
    <property type="project" value="UniProtKB-UniRule"/>
</dbReference>
<dbReference type="FunCoup" id="A0A168SP80">
    <property type="interactions" value="292"/>
</dbReference>
<evidence type="ECO:0000256" key="3">
    <source>
        <dbReference type="ARBA" id="ARBA00022763"/>
    </source>
</evidence>
<dbReference type="OrthoDB" id="361242at2759"/>
<comment type="subunit">
    <text evidence="7">Component of the SMC5-SMC6 complex.</text>
</comment>
<dbReference type="InParanoid" id="A0A168SP80"/>
<evidence type="ECO:0000259" key="9">
    <source>
        <dbReference type="Pfam" id="PF15412"/>
    </source>
</evidence>
<comment type="subcellular location">
    <subcellularLocation>
        <location evidence="1 7">Nucleus</location>
    </subcellularLocation>
</comment>
<accession>A0A168SP80</accession>
<evidence type="ECO:0000256" key="2">
    <source>
        <dbReference type="ARBA" id="ARBA00008997"/>
    </source>
</evidence>
<keyword evidence="11" id="KW-1185">Reference proteome</keyword>
<comment type="function">
    <text evidence="7">Component of the SMC5-SMC6 complex, that promotes sister chromatid alignment after DNA damage and facilitates double-stranded DNA breaks (DSBs) repair via homologous recombination between sister chromatids.</text>
</comment>
<dbReference type="PANTHER" id="PTHR16140">
    <property type="entry name" value="NON-STRUCTURAL MAINTENANCE OF CHROMOSOMES ELEMENT 4"/>
    <property type="match status" value="1"/>
</dbReference>
<dbReference type="GO" id="GO:0006310">
    <property type="term" value="P:DNA recombination"/>
    <property type="evidence" value="ECO:0007669"/>
    <property type="project" value="UniProtKB-UniRule"/>
</dbReference>
<comment type="similarity">
    <text evidence="2 7">Belongs to the NSE4 family.</text>
</comment>
<organism evidence="10">
    <name type="scientific">Absidia glauca</name>
    <name type="common">Pin mould</name>
    <dbReference type="NCBI Taxonomy" id="4829"/>
    <lineage>
        <taxon>Eukaryota</taxon>
        <taxon>Fungi</taxon>
        <taxon>Fungi incertae sedis</taxon>
        <taxon>Mucoromycota</taxon>
        <taxon>Mucoromycotina</taxon>
        <taxon>Mucoromycetes</taxon>
        <taxon>Mucorales</taxon>
        <taxon>Cunninghamellaceae</taxon>
        <taxon>Absidia</taxon>
    </lineage>
</organism>
<dbReference type="InterPro" id="IPR014854">
    <property type="entry name" value="Nse4_C"/>
</dbReference>
<reference evidence="10" key="1">
    <citation type="submission" date="2016-04" db="EMBL/GenBank/DDBJ databases">
        <authorList>
            <person name="Evans L.H."/>
            <person name="Alamgir A."/>
            <person name="Owens N."/>
            <person name="Weber N.D."/>
            <person name="Virtaneva K."/>
            <person name="Barbian K."/>
            <person name="Babar A."/>
            <person name="Rosenke K."/>
        </authorList>
    </citation>
    <scope>NUCLEOTIDE SEQUENCE [LARGE SCALE GENOMIC DNA]</scope>
    <source>
        <strain evidence="10">CBS 101.48</strain>
    </source>
</reference>
<feature type="domain" description="Non-structural maintenance of chromosome element 4 C-terminal" evidence="8">
    <location>
        <begin position="231"/>
        <end position="316"/>
    </location>
</feature>
<dbReference type="InterPro" id="IPR027786">
    <property type="entry name" value="Nse4/EID"/>
</dbReference>
<keyword evidence="6 7" id="KW-0539">Nucleus</keyword>
<proteinExistence type="inferred from homology"/>
<evidence type="ECO:0000256" key="6">
    <source>
        <dbReference type="ARBA" id="ARBA00023242"/>
    </source>
</evidence>
<keyword evidence="3 7" id="KW-0227">DNA damage</keyword>
<evidence type="ECO:0000313" key="11">
    <source>
        <dbReference type="Proteomes" id="UP000078561"/>
    </source>
</evidence>
<evidence type="ECO:0000256" key="4">
    <source>
        <dbReference type="ARBA" id="ARBA00023172"/>
    </source>
</evidence>
<dbReference type="InterPro" id="IPR029225">
    <property type="entry name" value="Nse4_Nse3-bd"/>
</dbReference>
<dbReference type="Pfam" id="PF15412">
    <property type="entry name" value="Nse4-Nse3_bdg"/>
    <property type="match status" value="1"/>
</dbReference>
<dbReference type="GO" id="GO:0005634">
    <property type="term" value="C:nucleus"/>
    <property type="evidence" value="ECO:0007669"/>
    <property type="project" value="UniProtKB-SubCell"/>
</dbReference>
<dbReference type="Proteomes" id="UP000078561">
    <property type="component" value="Unassembled WGS sequence"/>
</dbReference>
<evidence type="ECO:0000313" key="10">
    <source>
        <dbReference type="EMBL" id="SAM08722.1"/>
    </source>
</evidence>
<evidence type="ECO:0000256" key="5">
    <source>
        <dbReference type="ARBA" id="ARBA00023204"/>
    </source>
</evidence>
<dbReference type="GO" id="GO:0006281">
    <property type="term" value="P:DNA repair"/>
    <property type="evidence" value="ECO:0007669"/>
    <property type="project" value="UniProtKB-UniRule"/>
</dbReference>
<keyword evidence="5 7" id="KW-0234">DNA repair</keyword>
<dbReference type="OMA" id="FMGINRT"/>
<evidence type="ECO:0000256" key="1">
    <source>
        <dbReference type="ARBA" id="ARBA00004123"/>
    </source>
</evidence>
<keyword evidence="4 7" id="KW-0233">DNA recombination</keyword>
<gene>
    <name evidence="10" type="primary">ABSGL_14386.1 scaffold 14479</name>
</gene>
<protein>
    <recommendedName>
        <fullName evidence="7">Non-structural maintenance of chromosomes element 4</fullName>
    </recommendedName>
</protein>
<dbReference type="AlphaFoldDB" id="A0A168SP80"/>
<dbReference type="Pfam" id="PF08743">
    <property type="entry name" value="Nse4_C"/>
    <property type="match status" value="1"/>
</dbReference>
<dbReference type="PANTHER" id="PTHR16140:SF0">
    <property type="entry name" value="NON-STRUCTURAL MAINTENANCE OF CHROMOSOMES ELEMENT 4"/>
    <property type="match status" value="1"/>
</dbReference>
<dbReference type="EMBL" id="LT554918">
    <property type="protein sequence ID" value="SAM08722.1"/>
    <property type="molecule type" value="Genomic_DNA"/>
</dbReference>